<proteinExistence type="predicted"/>
<dbReference type="Gene3D" id="2.170.130.30">
    <property type="match status" value="1"/>
</dbReference>
<accession>A0A0G0H5V6</accession>
<protein>
    <recommendedName>
        <fullName evidence="1">Transcobalamin-like C-terminal domain-containing protein</fullName>
    </recommendedName>
</protein>
<reference evidence="2 3" key="1">
    <citation type="journal article" date="2015" name="Nature">
        <title>rRNA introns, odd ribosomes, and small enigmatic genomes across a large radiation of phyla.</title>
        <authorList>
            <person name="Brown C.T."/>
            <person name="Hug L.A."/>
            <person name="Thomas B.C."/>
            <person name="Sharon I."/>
            <person name="Castelle C.J."/>
            <person name="Singh A."/>
            <person name="Wilkins M.J."/>
            <person name="Williams K.H."/>
            <person name="Banfield J.F."/>
        </authorList>
    </citation>
    <scope>NUCLEOTIDE SEQUENCE [LARGE SCALE GENOMIC DNA]</scope>
</reference>
<sequence>MFFKNQVVSRRGFFIVLVTTVLAVRRGIAEQAHLEVSKVVSNGTNATRVLMRYSPLNTLWRIETSSDLSKTNSWARSINATNIVRGQSQGLGFVRFDIPTSTNSLFVRSVLVTNANITVTTNNYPVPASGETLFMAMENLMLSVPLFTFVKKAPKHPTLGEFILGVNGETEAGGSHWTLDINGKEATVGSSQYVPKIGDEIEWRLENRNN</sequence>
<name>A0A0G0H5V6_9BACT</name>
<evidence type="ECO:0000259" key="1">
    <source>
        <dbReference type="Pfam" id="PF14478"/>
    </source>
</evidence>
<organism evidence="2 3">
    <name type="scientific">Candidatus Nomurabacteria bacterium GW2011_GWA1_37_20</name>
    <dbReference type="NCBI Taxonomy" id="1618729"/>
    <lineage>
        <taxon>Bacteria</taxon>
        <taxon>Candidatus Nomuraibacteriota</taxon>
    </lineage>
</organism>
<dbReference type="AlphaFoldDB" id="A0A0G0H5V6"/>
<feature type="domain" description="Transcobalamin-like C-terminal" evidence="1">
    <location>
        <begin position="154"/>
        <end position="206"/>
    </location>
</feature>
<evidence type="ECO:0000313" key="2">
    <source>
        <dbReference type="EMBL" id="KKQ33925.1"/>
    </source>
</evidence>
<dbReference type="EMBL" id="LBTA01000002">
    <property type="protein sequence ID" value="KKQ33925.1"/>
    <property type="molecule type" value="Genomic_DNA"/>
</dbReference>
<dbReference type="Pfam" id="PF14478">
    <property type="entry name" value="DUF4430"/>
    <property type="match status" value="1"/>
</dbReference>
<comment type="caution">
    <text evidence="2">The sequence shown here is derived from an EMBL/GenBank/DDBJ whole genome shotgun (WGS) entry which is preliminary data.</text>
</comment>
<dbReference type="Proteomes" id="UP000034701">
    <property type="component" value="Unassembled WGS sequence"/>
</dbReference>
<dbReference type="InterPro" id="IPR027954">
    <property type="entry name" value="Transcobalamin-like_C"/>
</dbReference>
<gene>
    <name evidence="2" type="ORF">US45_C0002G0002</name>
</gene>
<evidence type="ECO:0000313" key="3">
    <source>
        <dbReference type="Proteomes" id="UP000034701"/>
    </source>
</evidence>